<comment type="caution">
    <text evidence="2">The sequence shown here is derived from an EMBL/GenBank/DDBJ whole genome shotgun (WGS) entry which is preliminary data.</text>
</comment>
<feature type="compositionally biased region" description="Basic and acidic residues" evidence="1">
    <location>
        <begin position="183"/>
        <end position="193"/>
    </location>
</feature>
<accession>A0A2G9H375</accession>
<dbReference type="OrthoDB" id="759831at2759"/>
<dbReference type="EMBL" id="NKXS01002825">
    <property type="protein sequence ID" value="PIN11962.1"/>
    <property type="molecule type" value="Genomic_DNA"/>
</dbReference>
<evidence type="ECO:0000313" key="3">
    <source>
        <dbReference type="Proteomes" id="UP000231279"/>
    </source>
</evidence>
<feature type="region of interest" description="Disordered" evidence="1">
    <location>
        <begin position="121"/>
        <end position="154"/>
    </location>
</feature>
<reference evidence="3" key="1">
    <citation type="journal article" date="2018" name="Gigascience">
        <title>Genome assembly of the Pink Ipe (Handroanthus impetiginosus, Bignoniaceae), a highly valued, ecologically keystone Neotropical timber forest tree.</title>
        <authorList>
            <person name="Silva-Junior O.B."/>
            <person name="Grattapaglia D."/>
            <person name="Novaes E."/>
            <person name="Collevatti R.G."/>
        </authorList>
    </citation>
    <scope>NUCLEOTIDE SEQUENCE [LARGE SCALE GENOMIC DNA]</scope>
    <source>
        <strain evidence="3">cv. UFG-1</strain>
    </source>
</reference>
<organism evidence="2 3">
    <name type="scientific">Handroanthus impetiginosus</name>
    <dbReference type="NCBI Taxonomy" id="429701"/>
    <lineage>
        <taxon>Eukaryota</taxon>
        <taxon>Viridiplantae</taxon>
        <taxon>Streptophyta</taxon>
        <taxon>Embryophyta</taxon>
        <taxon>Tracheophyta</taxon>
        <taxon>Spermatophyta</taxon>
        <taxon>Magnoliopsida</taxon>
        <taxon>eudicotyledons</taxon>
        <taxon>Gunneridae</taxon>
        <taxon>Pentapetalae</taxon>
        <taxon>asterids</taxon>
        <taxon>lamiids</taxon>
        <taxon>Lamiales</taxon>
        <taxon>Bignoniaceae</taxon>
        <taxon>Crescentiina</taxon>
        <taxon>Tabebuia alliance</taxon>
        <taxon>Handroanthus</taxon>
    </lineage>
</organism>
<dbReference type="Proteomes" id="UP000231279">
    <property type="component" value="Unassembled WGS sequence"/>
</dbReference>
<feature type="region of interest" description="Disordered" evidence="1">
    <location>
        <begin position="181"/>
        <end position="241"/>
    </location>
</feature>
<gene>
    <name evidence="2" type="ORF">CDL12_15427</name>
</gene>
<feature type="region of interest" description="Disordered" evidence="1">
    <location>
        <begin position="1"/>
        <end position="32"/>
    </location>
</feature>
<proteinExistence type="predicted"/>
<keyword evidence="3" id="KW-1185">Reference proteome</keyword>
<protein>
    <submittedName>
        <fullName evidence="2">Uncharacterized protein</fullName>
    </submittedName>
</protein>
<evidence type="ECO:0000313" key="2">
    <source>
        <dbReference type="EMBL" id="PIN11962.1"/>
    </source>
</evidence>
<feature type="compositionally biased region" description="Polar residues" evidence="1">
    <location>
        <begin position="1"/>
        <end position="18"/>
    </location>
</feature>
<sequence>MHESSQTTNTKESQSSSSKTRRFTRLTVNREEKIEAEEHNAAVGENIQTKCVKLDTSAQNIIASHKCKLLTSPVDDKTSICSAGNEQSFVGEDEIIVRVDSLKGTFADGAEKHNYPKRLTRSAVREEAEKNKAQPKLKLSKSNSSESNKMDFVKRNVSAERNRLDIEKLLTSSISTKITEQFTGEREDTETFTHAKATPNIAESVSSSKCTKRKSASSQQQERRFSPRLRILPQTHSQNKA</sequence>
<feature type="compositionally biased region" description="Basic and acidic residues" evidence="1">
    <location>
        <begin position="123"/>
        <end position="132"/>
    </location>
</feature>
<evidence type="ECO:0000256" key="1">
    <source>
        <dbReference type="SAM" id="MobiDB-lite"/>
    </source>
</evidence>
<name>A0A2G9H375_9LAMI</name>
<dbReference type="AlphaFoldDB" id="A0A2G9H375"/>